<proteinExistence type="predicted"/>
<dbReference type="EMBL" id="CABVHO010000002">
    <property type="protein sequence ID" value="VVN51003.1"/>
    <property type="molecule type" value="Genomic_DNA"/>
</dbReference>
<evidence type="ECO:0000313" key="2">
    <source>
        <dbReference type="Proteomes" id="UP000326437"/>
    </source>
</evidence>
<gene>
    <name evidence="1" type="ORF">PS685_00495</name>
</gene>
<protein>
    <submittedName>
        <fullName evidence="1">Uncharacterized protein</fullName>
    </submittedName>
</protein>
<dbReference type="Proteomes" id="UP000326437">
    <property type="component" value="Unassembled WGS sequence"/>
</dbReference>
<sequence>MTSYLVVKILDDRSFTLPSTLNFGPVELRSYSADTKYEVGALENSASENGLDYEKHKICARIATIVECKNHSEAVHTADTRFLEVLDFKSTEYSASAIKTSKIGLIKDLSSGEITPITRTGYQPSLAFVMRNGSIQQVDTTVYLLSLKNELCDRYRRSLHWARNSKNETNPQLRIIFLWFALEALLKADEHDNGVESYIRLFIGFPNGQQQWVISPSTKEKLENHPRYQYWKKQLIEIVKEIRDFRNDSVHSGFRSMDFTKEKLELFSTIMIYAVSRCQAGVMQGLLSNLETLVEFKEYAVPLFENNKNLINDIHNNIIHSLDHPMTY</sequence>
<accession>A0A5E6YD21</accession>
<reference evidence="1 2" key="1">
    <citation type="submission" date="2019-09" db="EMBL/GenBank/DDBJ databases">
        <authorList>
            <person name="Chandra G."/>
            <person name="Truman W A."/>
        </authorList>
    </citation>
    <scope>NUCLEOTIDE SEQUENCE [LARGE SCALE GENOMIC DNA]</scope>
    <source>
        <strain evidence="1">PS685</strain>
    </source>
</reference>
<dbReference type="RefSeq" id="WP_150628169.1">
    <property type="nucleotide sequence ID" value="NZ_CABVHO010000002.1"/>
</dbReference>
<evidence type="ECO:0000313" key="1">
    <source>
        <dbReference type="EMBL" id="VVN51003.1"/>
    </source>
</evidence>
<dbReference type="AlphaFoldDB" id="A0A5E6YD21"/>
<name>A0A5E6YD21_PSEFL</name>
<dbReference type="OrthoDB" id="6402794at2"/>
<organism evidence="1 2">
    <name type="scientific">Pseudomonas fluorescens</name>
    <dbReference type="NCBI Taxonomy" id="294"/>
    <lineage>
        <taxon>Bacteria</taxon>
        <taxon>Pseudomonadati</taxon>
        <taxon>Pseudomonadota</taxon>
        <taxon>Gammaproteobacteria</taxon>
        <taxon>Pseudomonadales</taxon>
        <taxon>Pseudomonadaceae</taxon>
        <taxon>Pseudomonas</taxon>
    </lineage>
</organism>